<dbReference type="Pfam" id="PF00439">
    <property type="entry name" value="Bromodomain"/>
    <property type="match status" value="1"/>
</dbReference>
<dbReference type="Pfam" id="PF02791">
    <property type="entry name" value="DDT"/>
    <property type="match status" value="1"/>
</dbReference>
<evidence type="ECO:0000256" key="5">
    <source>
        <dbReference type="ARBA" id="ARBA00023242"/>
    </source>
</evidence>
<feature type="region of interest" description="Disordered" evidence="8">
    <location>
        <begin position="437"/>
        <end position="579"/>
    </location>
</feature>
<keyword evidence="13" id="KW-1185">Reference proteome</keyword>
<feature type="compositionally biased region" description="Low complexity" evidence="8">
    <location>
        <begin position="1722"/>
        <end position="1731"/>
    </location>
</feature>
<feature type="compositionally biased region" description="Low complexity" evidence="8">
    <location>
        <begin position="354"/>
        <end position="369"/>
    </location>
</feature>
<dbReference type="PROSITE" id="PS00633">
    <property type="entry name" value="BROMODOMAIN_1"/>
    <property type="match status" value="1"/>
</dbReference>
<dbReference type="SMART" id="SM00391">
    <property type="entry name" value="MBD"/>
    <property type="match status" value="1"/>
</dbReference>
<feature type="compositionally biased region" description="Acidic residues" evidence="8">
    <location>
        <begin position="181"/>
        <end position="203"/>
    </location>
</feature>
<feature type="compositionally biased region" description="Polar residues" evidence="8">
    <location>
        <begin position="476"/>
        <end position="489"/>
    </location>
</feature>
<dbReference type="SUPFAM" id="SSF47370">
    <property type="entry name" value="Bromodomain"/>
    <property type="match status" value="1"/>
</dbReference>
<feature type="compositionally biased region" description="Low complexity" evidence="8">
    <location>
        <begin position="1348"/>
        <end position="1389"/>
    </location>
</feature>
<feature type="region of interest" description="Disordered" evidence="8">
    <location>
        <begin position="277"/>
        <end position="369"/>
    </location>
</feature>
<feature type="region of interest" description="Disordered" evidence="8">
    <location>
        <begin position="1205"/>
        <end position="1231"/>
    </location>
</feature>
<feature type="region of interest" description="Disordered" evidence="8">
    <location>
        <begin position="1344"/>
        <end position="1389"/>
    </location>
</feature>
<feature type="compositionally biased region" description="Low complexity" evidence="8">
    <location>
        <begin position="566"/>
        <end position="579"/>
    </location>
</feature>
<dbReference type="GeneTree" id="ENSGT00940000155359"/>
<dbReference type="InterPro" id="IPR001487">
    <property type="entry name" value="Bromodomain"/>
</dbReference>
<evidence type="ECO:0000256" key="7">
    <source>
        <dbReference type="SAM" id="Coils"/>
    </source>
</evidence>
<dbReference type="PRINTS" id="PR00503">
    <property type="entry name" value="BROMODOMAIN"/>
</dbReference>
<dbReference type="SUPFAM" id="SSF54171">
    <property type="entry name" value="DNA-binding domain"/>
    <property type="match status" value="1"/>
</dbReference>
<feature type="compositionally biased region" description="Polar residues" evidence="8">
    <location>
        <begin position="1787"/>
        <end position="1797"/>
    </location>
</feature>
<dbReference type="Ensembl" id="ENSOMYT00000113577.2">
    <property type="protein sequence ID" value="ENSOMYP00000104762.2"/>
    <property type="gene ID" value="ENSOMYG00000046927.2"/>
</dbReference>
<keyword evidence="4" id="KW-0804">Transcription</keyword>
<feature type="compositionally biased region" description="Basic and acidic residues" evidence="8">
    <location>
        <begin position="541"/>
        <end position="559"/>
    </location>
</feature>
<evidence type="ECO:0000256" key="6">
    <source>
        <dbReference type="PROSITE-ProRule" id="PRU00035"/>
    </source>
</evidence>
<evidence type="ECO:0000256" key="8">
    <source>
        <dbReference type="SAM" id="MobiDB-lite"/>
    </source>
</evidence>
<dbReference type="Gene3D" id="3.30.890.10">
    <property type="entry name" value="Methyl-cpg-binding Protein 2, Chain A"/>
    <property type="match status" value="1"/>
</dbReference>
<dbReference type="CDD" id="cd05503">
    <property type="entry name" value="Bromo_BAZ2A_B_like"/>
    <property type="match status" value="1"/>
</dbReference>
<dbReference type="Pfam" id="PF15613">
    <property type="entry name" value="WSD"/>
    <property type="match status" value="2"/>
</dbReference>
<evidence type="ECO:0000313" key="13">
    <source>
        <dbReference type="Proteomes" id="UP000694395"/>
    </source>
</evidence>
<feature type="region of interest" description="Disordered" evidence="8">
    <location>
        <begin position="689"/>
        <end position="727"/>
    </location>
</feature>
<reference evidence="12" key="2">
    <citation type="submission" date="2025-08" db="UniProtKB">
        <authorList>
            <consortium name="Ensembl"/>
        </authorList>
    </citation>
    <scope>IDENTIFICATION</scope>
</reference>
<dbReference type="GO" id="GO:0003677">
    <property type="term" value="F:DNA binding"/>
    <property type="evidence" value="ECO:0007669"/>
    <property type="project" value="InterPro"/>
</dbReference>
<dbReference type="InterPro" id="IPR001739">
    <property type="entry name" value="Methyl_CpG_DNA-bd"/>
</dbReference>
<feature type="compositionally biased region" description="Low complexity" evidence="8">
    <location>
        <begin position="159"/>
        <end position="180"/>
    </location>
</feature>
<keyword evidence="3 6" id="KW-0103">Bromodomain</keyword>
<evidence type="ECO:0000259" key="9">
    <source>
        <dbReference type="PROSITE" id="PS50014"/>
    </source>
</evidence>
<dbReference type="InterPro" id="IPR028941">
    <property type="entry name" value="WHIM2_dom"/>
</dbReference>
<feature type="compositionally biased region" description="Polar residues" evidence="8">
    <location>
        <begin position="289"/>
        <end position="298"/>
    </location>
</feature>
<dbReference type="InterPro" id="IPR018501">
    <property type="entry name" value="DDT_dom"/>
</dbReference>
<dbReference type="PROSITE" id="PS50982">
    <property type="entry name" value="MBD"/>
    <property type="match status" value="1"/>
</dbReference>
<dbReference type="SMART" id="SM00571">
    <property type="entry name" value="DDT"/>
    <property type="match status" value="1"/>
</dbReference>
<feature type="region of interest" description="Disordered" evidence="8">
    <location>
        <begin position="1300"/>
        <end position="1319"/>
    </location>
</feature>
<dbReference type="PROSITE" id="PS50014">
    <property type="entry name" value="BROMODOMAIN_2"/>
    <property type="match status" value="1"/>
</dbReference>
<dbReference type="InterPro" id="IPR037374">
    <property type="entry name" value="BAZ2A/B_Bromo"/>
</dbReference>
<evidence type="ECO:0000256" key="3">
    <source>
        <dbReference type="ARBA" id="ARBA00023117"/>
    </source>
</evidence>
<reference evidence="12" key="1">
    <citation type="submission" date="2020-07" db="EMBL/GenBank/DDBJ databases">
        <title>A long reads based de novo assembly of the rainbow trout Arlee double haploid line genome.</title>
        <authorList>
            <person name="Gao G."/>
            <person name="Palti Y."/>
        </authorList>
    </citation>
    <scope>NUCLEOTIDE SEQUENCE [LARGE SCALE GENOMIC DNA]</scope>
</reference>
<keyword evidence="2" id="KW-0805">Transcription regulation</keyword>
<protein>
    <submittedName>
        <fullName evidence="12">Bromodomain adjacent to zinc finger domain 2B</fullName>
    </submittedName>
</protein>
<feature type="region of interest" description="Disordered" evidence="8">
    <location>
        <begin position="1258"/>
        <end position="1289"/>
    </location>
</feature>
<feature type="domain" description="Bromo" evidence="9">
    <location>
        <begin position="1828"/>
        <end position="1898"/>
    </location>
</feature>
<proteinExistence type="predicted"/>
<dbReference type="InterPro" id="IPR018359">
    <property type="entry name" value="Bromodomain_CS"/>
</dbReference>
<dbReference type="PROSITE" id="PS50827">
    <property type="entry name" value="DDT"/>
    <property type="match status" value="1"/>
</dbReference>
<evidence type="ECO:0000256" key="1">
    <source>
        <dbReference type="ARBA" id="ARBA00004123"/>
    </source>
</evidence>
<dbReference type="Gene3D" id="1.20.920.10">
    <property type="entry name" value="Bromodomain-like"/>
    <property type="match status" value="1"/>
</dbReference>
<evidence type="ECO:0000259" key="11">
    <source>
        <dbReference type="PROSITE" id="PS50982"/>
    </source>
</evidence>
<feature type="compositionally biased region" description="Basic and acidic residues" evidence="8">
    <location>
        <begin position="1205"/>
        <end position="1214"/>
    </location>
</feature>
<feature type="compositionally biased region" description="Acidic residues" evidence="8">
    <location>
        <begin position="507"/>
        <end position="540"/>
    </location>
</feature>
<dbReference type="InterPro" id="IPR036427">
    <property type="entry name" value="Bromodomain-like_sf"/>
</dbReference>
<feature type="domain" description="MBD" evidence="11">
    <location>
        <begin position="621"/>
        <end position="696"/>
    </location>
</feature>
<evidence type="ECO:0000259" key="10">
    <source>
        <dbReference type="PROSITE" id="PS50827"/>
    </source>
</evidence>
<keyword evidence="5" id="KW-0539">Nucleus</keyword>
<dbReference type="PANTHER" id="PTHR45915:SF1">
    <property type="entry name" value="BROMODOMAIN ADJACENT TO ZINC FINGER DOMAIN PROTEIN 2B"/>
    <property type="match status" value="1"/>
</dbReference>
<feature type="compositionally biased region" description="Low complexity" evidence="8">
    <location>
        <begin position="299"/>
        <end position="347"/>
    </location>
</feature>
<evidence type="ECO:0000313" key="12">
    <source>
        <dbReference type="Ensembl" id="ENSOMYP00000104762.2"/>
    </source>
</evidence>
<dbReference type="Pfam" id="PF01429">
    <property type="entry name" value="MBD"/>
    <property type="match status" value="1"/>
</dbReference>
<dbReference type="SMART" id="SM00297">
    <property type="entry name" value="BROMO"/>
    <property type="match status" value="1"/>
</dbReference>
<gene>
    <name evidence="12" type="primary">BAZ2B</name>
</gene>
<name>A0A8C7V249_ONCMY</name>
<feature type="compositionally biased region" description="Acidic residues" evidence="8">
    <location>
        <begin position="1089"/>
        <end position="1113"/>
    </location>
</feature>
<dbReference type="GO" id="GO:0005634">
    <property type="term" value="C:nucleus"/>
    <property type="evidence" value="ECO:0007669"/>
    <property type="project" value="UniProtKB-SubCell"/>
</dbReference>
<organism evidence="12 13">
    <name type="scientific">Oncorhynchus mykiss</name>
    <name type="common">Rainbow trout</name>
    <name type="synonym">Salmo gairdneri</name>
    <dbReference type="NCBI Taxonomy" id="8022"/>
    <lineage>
        <taxon>Eukaryota</taxon>
        <taxon>Metazoa</taxon>
        <taxon>Chordata</taxon>
        <taxon>Craniata</taxon>
        <taxon>Vertebrata</taxon>
        <taxon>Euteleostomi</taxon>
        <taxon>Actinopterygii</taxon>
        <taxon>Neopterygii</taxon>
        <taxon>Teleostei</taxon>
        <taxon>Protacanthopterygii</taxon>
        <taxon>Salmoniformes</taxon>
        <taxon>Salmonidae</taxon>
        <taxon>Salmoninae</taxon>
        <taxon>Oncorhynchus</taxon>
    </lineage>
</organism>
<feature type="region of interest" description="Disordered" evidence="8">
    <location>
        <begin position="155"/>
        <end position="216"/>
    </location>
</feature>
<feature type="compositionally biased region" description="Basic and acidic residues" evidence="8">
    <location>
        <begin position="493"/>
        <end position="506"/>
    </location>
</feature>
<feature type="domain" description="DDT" evidence="10">
    <location>
        <begin position="875"/>
        <end position="940"/>
    </location>
</feature>
<comment type="subcellular location">
    <subcellularLocation>
        <location evidence="1">Nucleus</location>
    </subcellularLocation>
</comment>
<evidence type="ECO:0000256" key="4">
    <source>
        <dbReference type="ARBA" id="ARBA00023163"/>
    </source>
</evidence>
<feature type="region of interest" description="Disordered" evidence="8">
    <location>
        <begin position="1052"/>
        <end position="1137"/>
    </location>
</feature>
<dbReference type="PANTHER" id="PTHR45915">
    <property type="entry name" value="TRANSCRIPTION INTERMEDIARY FACTOR"/>
    <property type="match status" value="1"/>
</dbReference>
<dbReference type="GO" id="GO:0000785">
    <property type="term" value="C:chromatin"/>
    <property type="evidence" value="ECO:0007669"/>
    <property type="project" value="TreeGrafter"/>
</dbReference>
<feature type="compositionally biased region" description="Low complexity" evidence="8">
    <location>
        <begin position="1273"/>
        <end position="1285"/>
    </location>
</feature>
<accession>A0A8C7V249</accession>
<reference evidence="12" key="3">
    <citation type="submission" date="2025-09" db="UniProtKB">
        <authorList>
            <consortium name="Ensembl"/>
        </authorList>
    </citation>
    <scope>IDENTIFICATION</scope>
</reference>
<feature type="coiled-coil region" evidence="7">
    <location>
        <begin position="805"/>
        <end position="849"/>
    </location>
</feature>
<feature type="compositionally biased region" description="Low complexity" evidence="8">
    <location>
        <begin position="1300"/>
        <end position="1310"/>
    </location>
</feature>
<keyword evidence="7" id="KW-0175">Coiled coil</keyword>
<feature type="region of interest" description="Disordered" evidence="8">
    <location>
        <begin position="1710"/>
        <end position="1801"/>
    </location>
</feature>
<evidence type="ECO:0000256" key="2">
    <source>
        <dbReference type="ARBA" id="ARBA00023015"/>
    </source>
</evidence>
<sequence>MPLSRLPFPGHLFRAAGDQHLNMSTVSSAFPIVNHPAFGLYTTSSGRSEFGGLGSLGMSAALAAHSQLGAFPEWWRAAEAQGRGAAAFFPHLLGLPPMFLPQLQQSNDLSPFQARIPSKNGRATAKGRQTHTHFLSCQMFSLLCKQFNEKLSKKPVEASSNSDSESGSSSDISSDGVNSSDSDDLDEEDDDDDQSNDSDDSDSEKESRVKRTIKVGLLQKHPDETFLHFLHYPLKPSPQPPALSQSTSLVFQSSRNREEELKQHTSVIQATGLASTKPLALVKPRREASSSPQPTRRFSLSSSPKPFSLSSSPKPNSLSSSPKPVSLCSSPKPLSLSSSPKPLSLSSLKKKKMAASSSSSLTPSSLRLPSPHTNHSNLFLASSLLGAHPKGVIHSIVQDAPLALITKPRSSSQNRSTINNSLLAATSPPFSMPVNLSTGHKEQSSGALGWASTSPGLAHRAGKSKAQQKALHTGKGISQSQTHLVQSQVELFRGTESDIPSSKDSDDSVEDEDDEHDDNDDEEDSDDSLSESESNLESDSDDVKDRDETTTDTEADRTPLKRAKGSSSLLDTTSSSLSASCSPLNLQVIKASGGLPTPAMVTSSGALSPLFIPGTGKRRRVTDERKLRTPLEFGWQRETRICNVAGRLQGDVAYYAPCGKKLRQYPDVMKGLQWSLLTEDEVIPRILAMEGRRGHPPKPEHQRRGDEGPRSRRSKGRLPNVGEADFPGATDAKLLRKLEAQEIARQAAQIKMIRKLEKQAMALAAKEARKQQGIVSYGLVCVELWLCVLCQERERRRQHMMLTKAMDARKKAEERERLKQEKKDEKRLNKERKLELRRLELEIAKELKKPNEDMCLADHKPLPEYSRIPGLVLPGSSFSDCLMVMQFLRSFGKVLGFDVDAHIPNLSVLQEGLLNLGDSMGQVQDLLVRMLSAVVCDPGLPPGHRTKTALGDHLSNVGINRDNVSEVLRVYMEAHCGGTELQTDLGEVTASLKTKAFQAHTATQKASVLAFLVNELSCSKSVVSEIDKNIDHMTNLRRDKWVIEGTLRKLRTSHAKKTGKRDSGVGGEEIQSLGTSTPGQKRKRKGGDSEEDEDEDEDSEDQGDEDDDEEEEEERGKKGKKVETCEDEVSEEIQQSQIRRKLFESSHSLRSMMFGQDRYKRRYWVLPQCGGVFVEGMESGEGAEELEKERERLRRTELVQVKEEVERRPQEVEGRLGASTVEGSRDKHTATPDKHTLNLFLQKPGSFSKLSKLLEVAKMSPDSDNHPHSLSCSTTLPSNPSASPAPLCPEVKAEPSTALLSPSYLSSGPGKMSSSPQQLQPNDQLFRVLTEKNCHWFSLLPRSPCDESSVSTSSTTTPPASSPYSSSTTRPKSPSSLSSNPLASTSASPSNLTTGINNFPFSALQVKSGVHMIGLPFCGWPGGMMIPTLPFSASPLPPSTLAAAYHHVEGNSNPFLAVPPGEKPPSAPSNVVEVAKTQDYPDPLPIPEEMLSGWWRVADMEELRSLVKGLHSRGIRERALQKQIQKHMEFIAQACAKNRDVAVIDESKLEENGVSEEAVESWCVEEQAMEMDIAVLQQVEELERKVTSASLQVKGWMYPEPQSEREDLVYHEHKPFTKLLLAGEEQLAGEEAAKGGCSLVRRVNNPLDIAVTRLAELERNIERRGEEELAPGMKVWRKAMGEVCSAAQLSLCIQQLQKSIAWERSIMKVASGQSPKNKKKQQQQQQSRAGAAGRGGKTTTEVKQNRKPSSVASGEISEDDAASTSSSTPKKVSKEPKKRKSPGEGSPATNQSKQDSTPVCVKKAKMATSARDNEKDLTLCRVLLVELEGHQDAWPFLNPVNPKSVPGYKKVIRKPMDFYTIREKLVHSQYLNLETFIIDVNLVFDNCERFNEDNSDIGRAGHNMRSFFESRWNELLKQTN</sequence>
<feature type="compositionally biased region" description="Basic and acidic residues" evidence="8">
    <location>
        <begin position="690"/>
        <end position="710"/>
    </location>
</feature>
<dbReference type="Proteomes" id="UP000694395">
    <property type="component" value="Chromosome 3"/>
</dbReference>
<feature type="compositionally biased region" description="Polar residues" evidence="8">
    <location>
        <begin position="1738"/>
        <end position="1752"/>
    </location>
</feature>
<dbReference type="InterPro" id="IPR016177">
    <property type="entry name" value="DNA-bd_dom_sf"/>
</dbReference>